<keyword evidence="5" id="KW-0997">Cell inner membrane</keyword>
<accession>A0A3D9H3V1</accession>
<proteinExistence type="inferred from homology"/>
<dbReference type="Gene3D" id="3.30.1150.10">
    <property type="match status" value="1"/>
</dbReference>
<comment type="subcellular location">
    <subcellularLocation>
        <location evidence="1">Cell inner membrane</location>
        <topology evidence="1">Single-pass membrane protein</topology>
        <orientation evidence="1">Periplasmic side</orientation>
    </subcellularLocation>
</comment>
<dbReference type="EMBL" id="QRDW01000016">
    <property type="protein sequence ID" value="RED44174.1"/>
    <property type="molecule type" value="Genomic_DNA"/>
</dbReference>
<keyword evidence="9" id="KW-0472">Membrane</keyword>
<dbReference type="AlphaFoldDB" id="A0A3D9H3V1"/>
<feature type="domain" description="TonB C-terminal" evidence="11">
    <location>
        <begin position="236"/>
        <end position="330"/>
    </location>
</feature>
<evidence type="ECO:0000256" key="7">
    <source>
        <dbReference type="ARBA" id="ARBA00022927"/>
    </source>
</evidence>
<keyword evidence="3" id="KW-0813">Transport</keyword>
<dbReference type="GO" id="GO:0031992">
    <property type="term" value="F:energy transducer activity"/>
    <property type="evidence" value="ECO:0007669"/>
    <property type="project" value="TreeGrafter"/>
</dbReference>
<evidence type="ECO:0000256" key="1">
    <source>
        <dbReference type="ARBA" id="ARBA00004383"/>
    </source>
</evidence>
<evidence type="ECO:0000256" key="6">
    <source>
        <dbReference type="ARBA" id="ARBA00022692"/>
    </source>
</evidence>
<comment type="caution">
    <text evidence="12">The sequence shown here is derived from an EMBL/GenBank/DDBJ whole genome shotgun (WGS) entry which is preliminary data.</text>
</comment>
<dbReference type="GO" id="GO:0055085">
    <property type="term" value="P:transmembrane transport"/>
    <property type="evidence" value="ECO:0007669"/>
    <property type="project" value="InterPro"/>
</dbReference>
<keyword evidence="13" id="KW-1185">Reference proteome</keyword>
<gene>
    <name evidence="12" type="ORF">DFP90_11615</name>
</gene>
<evidence type="ECO:0000256" key="9">
    <source>
        <dbReference type="ARBA" id="ARBA00023136"/>
    </source>
</evidence>
<keyword evidence="8" id="KW-1133">Transmembrane helix</keyword>
<protein>
    <submittedName>
        <fullName evidence="12">Protein TonB</fullName>
    </submittedName>
</protein>
<feature type="compositionally biased region" description="Basic residues" evidence="10">
    <location>
        <begin position="149"/>
        <end position="159"/>
    </location>
</feature>
<organism evidence="12 13">
    <name type="scientific">Aestuariispira insulae</name>
    <dbReference type="NCBI Taxonomy" id="1461337"/>
    <lineage>
        <taxon>Bacteria</taxon>
        <taxon>Pseudomonadati</taxon>
        <taxon>Pseudomonadota</taxon>
        <taxon>Alphaproteobacteria</taxon>
        <taxon>Rhodospirillales</taxon>
        <taxon>Kiloniellaceae</taxon>
        <taxon>Aestuariispira</taxon>
    </lineage>
</organism>
<dbReference type="GO" id="GO:0098797">
    <property type="term" value="C:plasma membrane protein complex"/>
    <property type="evidence" value="ECO:0007669"/>
    <property type="project" value="TreeGrafter"/>
</dbReference>
<dbReference type="OrthoDB" id="8481221at2"/>
<keyword evidence="7" id="KW-0653">Protein transport</keyword>
<dbReference type="InterPro" id="IPR051045">
    <property type="entry name" value="TonB-dependent_transducer"/>
</dbReference>
<dbReference type="GO" id="GO:0015031">
    <property type="term" value="P:protein transport"/>
    <property type="evidence" value="ECO:0007669"/>
    <property type="project" value="UniProtKB-KW"/>
</dbReference>
<dbReference type="SUPFAM" id="SSF74653">
    <property type="entry name" value="TolA/TonB C-terminal domain"/>
    <property type="match status" value="1"/>
</dbReference>
<dbReference type="Proteomes" id="UP000256845">
    <property type="component" value="Unassembled WGS sequence"/>
</dbReference>
<evidence type="ECO:0000313" key="13">
    <source>
        <dbReference type="Proteomes" id="UP000256845"/>
    </source>
</evidence>
<dbReference type="PROSITE" id="PS52015">
    <property type="entry name" value="TONB_CTD"/>
    <property type="match status" value="1"/>
</dbReference>
<evidence type="ECO:0000256" key="5">
    <source>
        <dbReference type="ARBA" id="ARBA00022519"/>
    </source>
</evidence>
<dbReference type="InterPro" id="IPR037682">
    <property type="entry name" value="TonB_C"/>
</dbReference>
<evidence type="ECO:0000256" key="8">
    <source>
        <dbReference type="ARBA" id="ARBA00022989"/>
    </source>
</evidence>
<evidence type="ECO:0000256" key="2">
    <source>
        <dbReference type="ARBA" id="ARBA00006555"/>
    </source>
</evidence>
<dbReference type="PANTHER" id="PTHR33446">
    <property type="entry name" value="PROTEIN TONB-RELATED"/>
    <property type="match status" value="1"/>
</dbReference>
<evidence type="ECO:0000256" key="10">
    <source>
        <dbReference type="SAM" id="MobiDB-lite"/>
    </source>
</evidence>
<dbReference type="NCBIfam" id="TIGR01352">
    <property type="entry name" value="tonB_Cterm"/>
    <property type="match status" value="1"/>
</dbReference>
<dbReference type="PANTHER" id="PTHR33446:SF2">
    <property type="entry name" value="PROTEIN TONB"/>
    <property type="match status" value="1"/>
</dbReference>
<dbReference type="Pfam" id="PF03544">
    <property type="entry name" value="TonB_C"/>
    <property type="match status" value="1"/>
</dbReference>
<evidence type="ECO:0000256" key="3">
    <source>
        <dbReference type="ARBA" id="ARBA00022448"/>
    </source>
</evidence>
<dbReference type="RefSeq" id="WP_115939207.1">
    <property type="nucleotide sequence ID" value="NZ_QRDW01000016.1"/>
</dbReference>
<comment type="similarity">
    <text evidence="2">Belongs to the TonB family.</text>
</comment>
<feature type="region of interest" description="Disordered" evidence="10">
    <location>
        <begin position="60"/>
        <end position="229"/>
    </location>
</feature>
<sequence length="330" mass="36031">MLDRSDLPLLILAIFLALGLQTGLAILFYDASDIGARAPGSGGRQVAITLVAAQQQIAQIQAGPQDQSDSEAETVADPVQESLPHREEPIETVSEIIPEPLLPETATPVSEPEKTADPEPVQGPQLPTAAEADFPKTKPVVSKPPFPRPVKKPVRRKPKKTEAATEAQKQNVVREATVSPASAKPVTVVKQNKPRKKTGEDGVHARSTLAQDGWEGASTDRTNQEGGQAVIGNDSDYAFQVRLWLERHKVYPKKARRKRKQGIVTLYFRVSRDGRVLAQDIRQGSGHEILDEEVLAMLKRAQPLPPLPDNVKGAYADMIIPIDFSLRGNR</sequence>
<keyword evidence="4" id="KW-1003">Cell membrane</keyword>
<dbReference type="InterPro" id="IPR006260">
    <property type="entry name" value="TonB/TolA_C"/>
</dbReference>
<evidence type="ECO:0000313" key="12">
    <source>
        <dbReference type="EMBL" id="RED44174.1"/>
    </source>
</evidence>
<evidence type="ECO:0000256" key="4">
    <source>
        <dbReference type="ARBA" id="ARBA00022475"/>
    </source>
</evidence>
<name>A0A3D9H3V1_9PROT</name>
<keyword evidence="6" id="KW-0812">Transmembrane</keyword>
<evidence type="ECO:0000259" key="11">
    <source>
        <dbReference type="PROSITE" id="PS52015"/>
    </source>
</evidence>
<reference evidence="12 13" key="1">
    <citation type="submission" date="2018-07" db="EMBL/GenBank/DDBJ databases">
        <title>Genomic Encyclopedia of Type Strains, Phase III (KMG-III): the genomes of soil and plant-associated and newly described type strains.</title>
        <authorList>
            <person name="Whitman W."/>
        </authorList>
    </citation>
    <scope>NUCLEOTIDE SEQUENCE [LARGE SCALE GENOMIC DNA]</scope>
    <source>
        <strain evidence="12 13">CECT 8488</strain>
    </source>
</reference>